<name>A0AAV2E8Y5_9ROSI</name>
<evidence type="ECO:0008006" key="3">
    <source>
        <dbReference type="Google" id="ProtNLM"/>
    </source>
</evidence>
<reference evidence="1 2" key="1">
    <citation type="submission" date="2024-04" db="EMBL/GenBank/DDBJ databases">
        <authorList>
            <person name="Fracassetti M."/>
        </authorList>
    </citation>
    <scope>NUCLEOTIDE SEQUENCE [LARGE SCALE GENOMIC DNA]</scope>
</reference>
<dbReference type="PANTHER" id="PTHR48475">
    <property type="entry name" value="RIBONUCLEASE H"/>
    <property type="match status" value="1"/>
</dbReference>
<accession>A0AAV2E8Y5</accession>
<dbReference type="AlphaFoldDB" id="A0AAV2E8Y5"/>
<organism evidence="1 2">
    <name type="scientific">Linum trigynum</name>
    <dbReference type="NCBI Taxonomy" id="586398"/>
    <lineage>
        <taxon>Eukaryota</taxon>
        <taxon>Viridiplantae</taxon>
        <taxon>Streptophyta</taxon>
        <taxon>Embryophyta</taxon>
        <taxon>Tracheophyta</taxon>
        <taxon>Spermatophyta</taxon>
        <taxon>Magnoliopsida</taxon>
        <taxon>eudicotyledons</taxon>
        <taxon>Gunneridae</taxon>
        <taxon>Pentapetalae</taxon>
        <taxon>rosids</taxon>
        <taxon>fabids</taxon>
        <taxon>Malpighiales</taxon>
        <taxon>Linaceae</taxon>
        <taxon>Linum</taxon>
    </lineage>
</organism>
<keyword evidence="2" id="KW-1185">Reference proteome</keyword>
<evidence type="ECO:0000313" key="2">
    <source>
        <dbReference type="Proteomes" id="UP001497516"/>
    </source>
</evidence>
<proteinExistence type="predicted"/>
<dbReference type="PANTHER" id="PTHR48475:SF2">
    <property type="entry name" value="RIBONUCLEASE H"/>
    <property type="match status" value="1"/>
</dbReference>
<gene>
    <name evidence="1" type="ORF">LTRI10_LOCUS23609</name>
</gene>
<sequence length="110" mass="12619">MRTVKAKSAWFKIVEFLHVPREDNAHDNALSKLATALDFEGDRHIIVTKEHSPKESVVGEIIGKEMEEVSWMQSLKVYLLQGVVPEDAKEAWQVRRKVARCTIIDGQLYK</sequence>
<protein>
    <recommendedName>
        <fullName evidence="3">RNase H type-1 domain-containing protein</fullName>
    </recommendedName>
</protein>
<dbReference type="EMBL" id="OZ034817">
    <property type="protein sequence ID" value="CAL1382277.1"/>
    <property type="molecule type" value="Genomic_DNA"/>
</dbReference>
<dbReference type="Proteomes" id="UP001497516">
    <property type="component" value="Chromosome 4"/>
</dbReference>
<evidence type="ECO:0000313" key="1">
    <source>
        <dbReference type="EMBL" id="CAL1382277.1"/>
    </source>
</evidence>